<keyword evidence="2" id="KW-1185">Reference proteome</keyword>
<accession>A0A395HKD3</accession>
<organism evidence="1 2">
    <name type="scientific">Aspergillus homomorphus (strain CBS 101889)</name>
    <dbReference type="NCBI Taxonomy" id="1450537"/>
    <lineage>
        <taxon>Eukaryota</taxon>
        <taxon>Fungi</taxon>
        <taxon>Dikarya</taxon>
        <taxon>Ascomycota</taxon>
        <taxon>Pezizomycotina</taxon>
        <taxon>Eurotiomycetes</taxon>
        <taxon>Eurotiomycetidae</taxon>
        <taxon>Eurotiales</taxon>
        <taxon>Aspergillaceae</taxon>
        <taxon>Aspergillus</taxon>
        <taxon>Aspergillus subgen. Circumdati</taxon>
    </lineage>
</organism>
<protein>
    <submittedName>
        <fullName evidence="1">Uncharacterized protein</fullName>
    </submittedName>
</protein>
<dbReference type="EMBL" id="KZ824321">
    <property type="protein sequence ID" value="RAL07969.1"/>
    <property type="molecule type" value="Genomic_DNA"/>
</dbReference>
<reference evidence="1 2" key="1">
    <citation type="submission" date="2018-02" db="EMBL/GenBank/DDBJ databases">
        <title>The genomes of Aspergillus section Nigri reveals drivers in fungal speciation.</title>
        <authorList>
            <consortium name="DOE Joint Genome Institute"/>
            <person name="Vesth T.C."/>
            <person name="Nybo J."/>
            <person name="Theobald S."/>
            <person name="Brandl J."/>
            <person name="Frisvad J.C."/>
            <person name="Nielsen K.F."/>
            <person name="Lyhne E.K."/>
            <person name="Kogle M.E."/>
            <person name="Kuo A."/>
            <person name="Riley R."/>
            <person name="Clum A."/>
            <person name="Nolan M."/>
            <person name="Lipzen A."/>
            <person name="Salamov A."/>
            <person name="Henrissat B."/>
            <person name="Wiebenga A."/>
            <person name="De vries R.P."/>
            <person name="Grigoriev I.V."/>
            <person name="Mortensen U.H."/>
            <person name="Andersen M.R."/>
            <person name="Baker S.E."/>
        </authorList>
    </citation>
    <scope>NUCLEOTIDE SEQUENCE [LARGE SCALE GENOMIC DNA]</scope>
    <source>
        <strain evidence="1 2">CBS 101889</strain>
    </source>
</reference>
<dbReference type="Proteomes" id="UP000248961">
    <property type="component" value="Unassembled WGS sequence"/>
</dbReference>
<evidence type="ECO:0000313" key="1">
    <source>
        <dbReference type="EMBL" id="RAL07969.1"/>
    </source>
</evidence>
<dbReference type="GeneID" id="37203689"/>
<gene>
    <name evidence="1" type="ORF">BO97DRAFT_462142</name>
</gene>
<dbReference type="VEuPathDB" id="FungiDB:BO97DRAFT_462142"/>
<name>A0A395HKD3_ASPHC</name>
<dbReference type="OrthoDB" id="4471293at2759"/>
<proteinExistence type="predicted"/>
<dbReference type="AlphaFoldDB" id="A0A395HKD3"/>
<dbReference type="RefSeq" id="XP_025547123.1">
    <property type="nucleotide sequence ID" value="XM_025699400.1"/>
</dbReference>
<sequence>MTGCTETLSEAVPTEPVSETEDIKNNYCYLGPKRKHEGEGFLRDTRTRVGKSSFADTDEEVSSSYPSSAFSNAVSSHFNFRASVVGFYPSRLVLLRNPSVQLIPEPIDLKRIAPETASGEDEKLPLLSQARREELISYFVNCAIEMTCQEREPEYITGLWLSDFLCFIDTWNPETKVRSTVKSRMLLCFNWMYDLMSLDARNRIVNQPRGTSSRNVQLSALYTKLGVFSLQWTFGQDKKKYSTDFYLVRDLDFDFIIGWPSMRRLELYRGNPLIAWRLSPTRQPSVN</sequence>
<evidence type="ECO:0000313" key="2">
    <source>
        <dbReference type="Proteomes" id="UP000248961"/>
    </source>
</evidence>